<dbReference type="OMA" id="KGWGIVE"/>
<dbReference type="Proteomes" id="UP000002899">
    <property type="component" value="Chromosome III"/>
</dbReference>
<reference evidence="5 6" key="1">
    <citation type="journal article" date="2012" name="Nucleic Acids Res.">
        <title>Sequencing of the smallest Apicomplexan genome from the human pathogen Babesia microti.</title>
        <authorList>
            <person name="Cornillot E."/>
            <person name="Hadj-Kaddour K."/>
            <person name="Dassouli A."/>
            <person name="Noel B."/>
            <person name="Ranwez V."/>
            <person name="Vacherie B."/>
            <person name="Augagneur Y."/>
            <person name="Bres V."/>
            <person name="Duclos A."/>
            <person name="Randazzo S."/>
            <person name="Carcy B."/>
            <person name="Debierre-Grockiego F."/>
            <person name="Delbecq S."/>
            <person name="Moubri-Menage K."/>
            <person name="Shams-Eldin H."/>
            <person name="Usmani-Brown S."/>
            <person name="Bringaud F."/>
            <person name="Wincker P."/>
            <person name="Vivares C.P."/>
            <person name="Schwarz R.T."/>
            <person name="Schetters T.P."/>
            <person name="Krause P.J."/>
            <person name="Gorenflot A."/>
            <person name="Berry V."/>
            <person name="Barbe V."/>
            <person name="Ben Mamoun C."/>
        </authorList>
    </citation>
    <scope>NUCLEOTIDE SEQUENCE [LARGE SCALE GENOMIC DNA]</scope>
    <source>
        <strain evidence="5 6">RI</strain>
    </source>
</reference>
<dbReference type="GeneID" id="24425302"/>
<dbReference type="InterPro" id="IPR000504">
    <property type="entry name" value="RRM_dom"/>
</dbReference>
<reference evidence="5 6" key="2">
    <citation type="journal article" date="2013" name="PLoS ONE">
        <title>Whole genome mapping and re-organization of the nuclear and mitochondrial genomes of Babesia microti isolates.</title>
        <authorList>
            <person name="Cornillot E."/>
            <person name="Dassouli A."/>
            <person name="Garg A."/>
            <person name="Pachikara N."/>
            <person name="Randazzo S."/>
            <person name="Depoix D."/>
            <person name="Carcy B."/>
            <person name="Delbecq S."/>
            <person name="Frutos R."/>
            <person name="Silva J.C."/>
            <person name="Sutton R."/>
            <person name="Krause P.J."/>
            <person name="Mamoun C.B."/>
        </authorList>
    </citation>
    <scope>NUCLEOTIDE SEQUENCE [LARGE SCALE GENOMIC DNA]</scope>
    <source>
        <strain evidence="5 6">RI</strain>
    </source>
</reference>
<keyword evidence="1 2" id="KW-0694">RNA-binding</keyword>
<dbReference type="EMBL" id="LN871598">
    <property type="protein sequence ID" value="CTQ41256.1"/>
    <property type="molecule type" value="Genomic_DNA"/>
</dbReference>
<dbReference type="GO" id="GO:0005634">
    <property type="term" value="C:nucleus"/>
    <property type="evidence" value="ECO:0007669"/>
    <property type="project" value="TreeGrafter"/>
</dbReference>
<feature type="domain" description="RRM" evidence="4">
    <location>
        <begin position="124"/>
        <end position="201"/>
    </location>
</feature>
<dbReference type="KEGG" id="bmic:BMR1_03g03280"/>
<sequence length="209" mass="24202">MSSNQKCRVYVGNLSWKVRWQDLKDHLKQAGKVLRADIIEDYEGRSKGCGLVEFSTPEEAMTAIKELNDTMLMDRRIFVREDREENGTYSQRRDKDFRSKQDNGYDRNNSRDGYSKGNYSNDGVCVYVTNLQWRTPWHSLKDLFKTCGDVIRVDVLTYDDGRSKGVARVIFGDEASARKAISTYNDYLVDGRRINVRFDNERPPPNSST</sequence>
<reference evidence="5 6" key="3">
    <citation type="journal article" date="2016" name="Sci. Rep.">
        <title>Genome-wide diversity and gene expression profiling of Babesia microti isolates identify polymorphic genes that mediate host-pathogen interactions.</title>
        <authorList>
            <person name="Silva J.C."/>
            <person name="Cornillot E."/>
            <person name="McCracken C."/>
            <person name="Usmani-Brown S."/>
            <person name="Dwivedi A."/>
            <person name="Ifeonu O.O."/>
            <person name="Crabtree J."/>
            <person name="Gotia H.T."/>
            <person name="Virji A.Z."/>
            <person name="Reynes C."/>
            <person name="Colinge J."/>
            <person name="Kumar V."/>
            <person name="Lawres L."/>
            <person name="Pazzi J.E."/>
            <person name="Pablo J.V."/>
            <person name="Hung C."/>
            <person name="Brancato J."/>
            <person name="Kumari P."/>
            <person name="Orvis J."/>
            <person name="Tretina K."/>
            <person name="Chibucos M."/>
            <person name="Ott S."/>
            <person name="Sadzewicz L."/>
            <person name="Sengamalay N."/>
            <person name="Shetty A.C."/>
            <person name="Su Q."/>
            <person name="Tallon L."/>
            <person name="Fraser C.M."/>
            <person name="Frutos R."/>
            <person name="Molina D.M."/>
            <person name="Krause P.J."/>
            <person name="Ben Mamoun C."/>
        </authorList>
    </citation>
    <scope>NUCLEOTIDE SEQUENCE [LARGE SCALE GENOMIC DNA]</scope>
    <source>
        <strain evidence="5 6">RI</strain>
    </source>
</reference>
<evidence type="ECO:0000256" key="2">
    <source>
        <dbReference type="PROSITE-ProRule" id="PRU00176"/>
    </source>
</evidence>
<evidence type="ECO:0000256" key="3">
    <source>
        <dbReference type="SAM" id="MobiDB-lite"/>
    </source>
</evidence>
<evidence type="ECO:0000313" key="6">
    <source>
        <dbReference type="Proteomes" id="UP000002899"/>
    </source>
</evidence>
<dbReference type="Gene3D" id="3.30.70.330">
    <property type="match status" value="2"/>
</dbReference>
<keyword evidence="6" id="KW-1185">Reference proteome</keyword>
<dbReference type="InterPro" id="IPR050374">
    <property type="entry name" value="RRT5_SRSF_SR"/>
</dbReference>
<dbReference type="PANTHER" id="PTHR23003">
    <property type="entry name" value="RNA RECOGNITION MOTIF RRM DOMAIN CONTAINING PROTEIN"/>
    <property type="match status" value="1"/>
</dbReference>
<dbReference type="PROSITE" id="PS50102">
    <property type="entry name" value="RRM"/>
    <property type="match status" value="2"/>
</dbReference>
<dbReference type="InterPro" id="IPR012677">
    <property type="entry name" value="Nucleotide-bd_a/b_plait_sf"/>
</dbReference>
<organism evidence="5 6">
    <name type="scientific">Babesia microti (strain RI)</name>
    <dbReference type="NCBI Taxonomy" id="1133968"/>
    <lineage>
        <taxon>Eukaryota</taxon>
        <taxon>Sar</taxon>
        <taxon>Alveolata</taxon>
        <taxon>Apicomplexa</taxon>
        <taxon>Aconoidasida</taxon>
        <taxon>Piroplasmida</taxon>
        <taxon>Babesiidae</taxon>
        <taxon>Babesia</taxon>
    </lineage>
</organism>
<feature type="domain" description="RRM" evidence="4">
    <location>
        <begin position="7"/>
        <end position="84"/>
    </location>
</feature>
<dbReference type="PANTHER" id="PTHR23003:SF3">
    <property type="entry name" value="FI21236P1-RELATED"/>
    <property type="match status" value="1"/>
</dbReference>
<evidence type="ECO:0000256" key="1">
    <source>
        <dbReference type="ARBA" id="ARBA00022884"/>
    </source>
</evidence>
<dbReference type="GO" id="GO:0003729">
    <property type="term" value="F:mRNA binding"/>
    <property type="evidence" value="ECO:0007669"/>
    <property type="project" value="TreeGrafter"/>
</dbReference>
<dbReference type="InterPro" id="IPR035979">
    <property type="entry name" value="RBD_domain_sf"/>
</dbReference>
<dbReference type="VEuPathDB" id="PiroplasmaDB:BMR1_03g03280"/>
<feature type="region of interest" description="Disordered" evidence="3">
    <location>
        <begin position="84"/>
        <end position="115"/>
    </location>
</feature>
<name>A0A0K3AUI5_BABMR</name>
<evidence type="ECO:0000313" key="5">
    <source>
        <dbReference type="EMBL" id="CTQ41256.1"/>
    </source>
</evidence>
<accession>A0A0K3AUI5</accession>
<dbReference type="GO" id="GO:1990904">
    <property type="term" value="C:ribonucleoprotein complex"/>
    <property type="evidence" value="ECO:0007669"/>
    <property type="project" value="TreeGrafter"/>
</dbReference>
<dbReference type="SUPFAM" id="SSF54928">
    <property type="entry name" value="RNA-binding domain, RBD"/>
    <property type="match status" value="2"/>
</dbReference>
<dbReference type="OrthoDB" id="272703at2759"/>
<dbReference type="GO" id="GO:0005737">
    <property type="term" value="C:cytoplasm"/>
    <property type="evidence" value="ECO:0007669"/>
    <property type="project" value="TreeGrafter"/>
</dbReference>
<proteinExistence type="predicted"/>
<gene>
    <name evidence="5" type="ORF">BMR1_03g03280</name>
</gene>
<dbReference type="AlphaFoldDB" id="A0A0K3AUI5"/>
<protein>
    <submittedName>
        <fullName evidence="5">RNA recognition motif. (A.k.a. RRM RBD or RNP domain)</fullName>
    </submittedName>
</protein>
<dbReference type="Pfam" id="PF00076">
    <property type="entry name" value="RRM_1"/>
    <property type="match status" value="2"/>
</dbReference>
<evidence type="ECO:0000259" key="4">
    <source>
        <dbReference type="PROSITE" id="PS50102"/>
    </source>
</evidence>
<dbReference type="SMART" id="SM00360">
    <property type="entry name" value="RRM"/>
    <property type="match status" value="2"/>
</dbReference>
<dbReference type="RefSeq" id="XP_012649267.1">
    <property type="nucleotide sequence ID" value="XM_012793813.1"/>
</dbReference>
<feature type="compositionally biased region" description="Basic and acidic residues" evidence="3">
    <location>
        <begin position="84"/>
        <end position="114"/>
    </location>
</feature>